<accession>A0A4U7KTS9</accession>
<organism evidence="5 6">
    <name type="scientific">Sporisorium graminicola</name>
    <dbReference type="NCBI Taxonomy" id="280036"/>
    <lineage>
        <taxon>Eukaryota</taxon>
        <taxon>Fungi</taxon>
        <taxon>Dikarya</taxon>
        <taxon>Basidiomycota</taxon>
        <taxon>Ustilaginomycotina</taxon>
        <taxon>Ustilaginomycetes</taxon>
        <taxon>Ustilaginales</taxon>
        <taxon>Ustilaginaceae</taxon>
        <taxon>Sporisorium</taxon>
    </lineage>
</organism>
<name>A0A4U7KTS9_9BASI</name>
<feature type="compositionally biased region" description="Basic and acidic residues" evidence="3">
    <location>
        <begin position="633"/>
        <end position="643"/>
    </location>
</feature>
<dbReference type="GeneID" id="40726415"/>
<keyword evidence="6" id="KW-1185">Reference proteome</keyword>
<feature type="compositionally biased region" description="Polar residues" evidence="3">
    <location>
        <begin position="680"/>
        <end position="689"/>
    </location>
</feature>
<dbReference type="PANTHER" id="PTHR13275:SF4">
    <property type="entry name" value="VACUOLAR PROTEIN SORTING-ASSOCIATED PROTEIN 72 HOMOLOG"/>
    <property type="match status" value="1"/>
</dbReference>
<dbReference type="SMART" id="SM00993">
    <property type="entry name" value="YL1_C"/>
    <property type="match status" value="1"/>
</dbReference>
<evidence type="ECO:0000313" key="6">
    <source>
        <dbReference type="Proteomes" id="UP000306050"/>
    </source>
</evidence>
<feature type="region of interest" description="Disordered" evidence="3">
    <location>
        <begin position="1"/>
        <end position="54"/>
    </location>
</feature>
<feature type="region of interest" description="Disordered" evidence="3">
    <location>
        <begin position="75"/>
        <end position="202"/>
    </location>
</feature>
<reference evidence="5 6" key="1">
    <citation type="submission" date="2019-05" db="EMBL/GenBank/DDBJ databases">
        <title>Sporisorium graminicola CBS 10092 draft sequencing and annotation.</title>
        <authorList>
            <person name="Solano-Gonzalez S."/>
            <person name="Caddick M.X."/>
            <person name="Darby A."/>
        </authorList>
    </citation>
    <scope>NUCLEOTIDE SEQUENCE [LARGE SCALE GENOMIC DNA]</scope>
    <source>
        <strain evidence="5 6">CBS 10092</strain>
    </source>
</reference>
<dbReference type="EMBL" id="SRRM01000013">
    <property type="protein sequence ID" value="TKY87506.1"/>
    <property type="molecule type" value="Genomic_DNA"/>
</dbReference>
<keyword evidence="2" id="KW-0175">Coiled coil</keyword>
<feature type="region of interest" description="Disordered" evidence="3">
    <location>
        <begin position="675"/>
        <end position="738"/>
    </location>
</feature>
<feature type="compositionally biased region" description="Polar residues" evidence="3">
    <location>
        <begin position="446"/>
        <end position="455"/>
    </location>
</feature>
<sequence length="775" mass="82797">MSRSRSSPTAGPSRSASPASDAAPSSFRVERYDSSTNVSDLMVTSRSKRSTAGNRLKALLDQELEKDEVFAEVENDIDFQANENEDGVDIVDSDFDRDSDDEARGGEDESEGEREIEAQEKADKQKRRAAARTVGIVKRPAAPPPLRAARRPGPPTASVATTEAKRRRISFAPDQPSSSSSPSTVTDQGRRRTSARSATVQSKLEVLSRLEEAEQRRAAQPVKHIVKKKASLTQDALIAAALEVEEENRESLRRFLEQEEERRAKQRQRKERITGPFVRWMSVGLKTKVVEDVKNVTEKGKVQSGGSVVGTVGPVDKKEGIRGEELVLNSVDEVPVESLRTVAPTEGSLKEQQHSASLPISLPDGEQIGEGLIKEANAPGLEQALTPPPLQPAQQEASANVQSKATFAESLDKISSDNIAMADATEQTAQDAGPSAEPLPKEPEHTTGSTSTLPVQQPIEATAVEGARSTSNAAPTTPRTAAAPTSASLTLDPVIAARQQAALLRSSATASSTTLAPSSSTSSRSKYELQARTLLSVERMPEDWEWLDEFNALLGTHCTWDAYPFVPSRNRPLKPRQSICPITGLPAIYKDPRTGIAYANEYAYNVITRLLEGRFVWSGGHYEDRGGAGGGRRGKEKEKERGGKVGVGAVPPEMGIYLDDEREQGPGKVWDAARVAAPTTKHSAATHPTETPPARKKASRLTPSAPTPSASPAAPGVSAAASAAAAAAAEKRKSKPGFDVVLTNALAPGDEKAVLAAALSLPAGSTRSGRRVQRS</sequence>
<feature type="compositionally biased region" description="Low complexity" evidence="3">
    <location>
        <begin position="1"/>
        <end position="27"/>
    </location>
</feature>
<dbReference type="InterPro" id="IPR013272">
    <property type="entry name" value="Vps72/YL1_C"/>
</dbReference>
<feature type="domain" description="Vps72/YL1 C-terminal" evidence="4">
    <location>
        <begin position="578"/>
        <end position="607"/>
    </location>
</feature>
<comment type="caution">
    <text evidence="5">The sequence shown here is derived from an EMBL/GenBank/DDBJ whole genome shotgun (WGS) entry which is preliminary data.</text>
</comment>
<feature type="compositionally biased region" description="Basic and acidic residues" evidence="3">
    <location>
        <begin position="102"/>
        <end position="123"/>
    </location>
</feature>
<feature type="region of interest" description="Disordered" evidence="3">
    <location>
        <begin position="382"/>
        <end position="404"/>
    </location>
</feature>
<dbReference type="Pfam" id="PF05764">
    <property type="entry name" value="YL1"/>
    <property type="match status" value="1"/>
</dbReference>
<evidence type="ECO:0000256" key="3">
    <source>
        <dbReference type="SAM" id="MobiDB-lite"/>
    </source>
</evidence>
<feature type="region of interest" description="Disordered" evidence="3">
    <location>
        <begin position="622"/>
        <end position="652"/>
    </location>
</feature>
<dbReference type="Proteomes" id="UP000306050">
    <property type="component" value="Chromosome SGRAM_21"/>
</dbReference>
<dbReference type="RefSeq" id="XP_029739491.1">
    <property type="nucleotide sequence ID" value="XM_029884118.1"/>
</dbReference>
<feature type="coiled-coil region" evidence="2">
    <location>
        <begin position="241"/>
        <end position="269"/>
    </location>
</feature>
<proteinExistence type="inferred from homology"/>
<dbReference type="OrthoDB" id="78296at2759"/>
<feature type="compositionally biased region" description="Low complexity" evidence="3">
    <location>
        <begin position="469"/>
        <end position="486"/>
    </location>
</feature>
<feature type="compositionally biased region" description="Low complexity" evidence="3">
    <location>
        <begin position="703"/>
        <end position="728"/>
    </location>
</feature>
<feature type="region of interest" description="Disordered" evidence="3">
    <location>
        <begin position="343"/>
        <end position="365"/>
    </location>
</feature>
<dbReference type="AlphaFoldDB" id="A0A4U7KTS9"/>
<dbReference type="InterPro" id="IPR046757">
    <property type="entry name" value="YL1_N"/>
</dbReference>
<dbReference type="KEGG" id="sgra:EX895_003520"/>
<feature type="compositionally biased region" description="Acidic residues" evidence="3">
    <location>
        <begin position="75"/>
        <end position="101"/>
    </location>
</feature>
<evidence type="ECO:0000256" key="2">
    <source>
        <dbReference type="SAM" id="Coils"/>
    </source>
</evidence>
<dbReference type="PANTHER" id="PTHR13275">
    <property type="entry name" value="YL-1 PROTEIN TRANSCRIPTION FACTOR-LIKE 1"/>
    <property type="match status" value="1"/>
</dbReference>
<feature type="region of interest" description="Disordered" evidence="3">
    <location>
        <begin position="426"/>
        <end position="486"/>
    </location>
</feature>
<evidence type="ECO:0000256" key="1">
    <source>
        <dbReference type="ARBA" id="ARBA00006832"/>
    </source>
</evidence>
<evidence type="ECO:0000259" key="4">
    <source>
        <dbReference type="SMART" id="SM00993"/>
    </source>
</evidence>
<gene>
    <name evidence="5" type="ORF">EX895_003520</name>
</gene>
<dbReference type="Pfam" id="PF08265">
    <property type="entry name" value="YL1_C"/>
    <property type="match status" value="1"/>
</dbReference>
<feature type="compositionally biased region" description="Polar residues" evidence="3">
    <location>
        <begin position="34"/>
        <end position="53"/>
    </location>
</feature>
<comment type="similarity">
    <text evidence="1">Belongs to the VPS72/YL1 family.</text>
</comment>
<dbReference type="GO" id="GO:0005634">
    <property type="term" value="C:nucleus"/>
    <property type="evidence" value="ECO:0007669"/>
    <property type="project" value="TreeGrafter"/>
</dbReference>
<evidence type="ECO:0000313" key="5">
    <source>
        <dbReference type="EMBL" id="TKY87506.1"/>
    </source>
</evidence>
<protein>
    <recommendedName>
        <fullName evidence="4">Vps72/YL1 C-terminal domain-containing protein</fullName>
    </recommendedName>
</protein>